<evidence type="ECO:0000313" key="7">
    <source>
        <dbReference type="Proteomes" id="UP000267096"/>
    </source>
</evidence>
<proteinExistence type="inferred from homology"/>
<dbReference type="SUPFAM" id="SSF53474">
    <property type="entry name" value="alpha/beta-Hydrolases"/>
    <property type="match status" value="1"/>
</dbReference>
<dbReference type="EMBL" id="UYRR01016108">
    <property type="protein sequence ID" value="VDK28248.1"/>
    <property type="molecule type" value="Genomic_DNA"/>
</dbReference>
<name>A0A0M3JHV3_ANISI</name>
<accession>A0A0M3JHV3</accession>
<feature type="domain" description="Carboxylesterase type B" evidence="5">
    <location>
        <begin position="7"/>
        <end position="91"/>
    </location>
</feature>
<dbReference type="OrthoDB" id="19653at2759"/>
<keyword evidence="2" id="KW-0719">Serine esterase</keyword>
<dbReference type="Pfam" id="PF00135">
    <property type="entry name" value="COesterase"/>
    <property type="match status" value="1"/>
</dbReference>
<dbReference type="GO" id="GO:0052689">
    <property type="term" value="F:carboxylic ester hydrolase activity"/>
    <property type="evidence" value="ECO:0007669"/>
    <property type="project" value="UniProtKB-KW"/>
</dbReference>
<keyword evidence="3 4" id="KW-0378">Hydrolase</keyword>
<evidence type="ECO:0000256" key="1">
    <source>
        <dbReference type="ARBA" id="ARBA00005964"/>
    </source>
</evidence>
<dbReference type="EC" id="3.1.1.-" evidence="4"/>
<dbReference type="WBParaSite" id="ASIM_0000721801-mRNA-1">
    <property type="protein sequence ID" value="ASIM_0000721801-mRNA-1"/>
    <property type="gene ID" value="ASIM_0000721801"/>
</dbReference>
<evidence type="ECO:0000259" key="5">
    <source>
        <dbReference type="Pfam" id="PF00135"/>
    </source>
</evidence>
<dbReference type="AlphaFoldDB" id="A0A0M3JHV3"/>
<dbReference type="PANTHER" id="PTHR44590:SF3">
    <property type="entry name" value="CARBOXYLESTERASE TYPE B DOMAIN-CONTAINING PROTEIN"/>
    <property type="match status" value="1"/>
</dbReference>
<dbReference type="PANTHER" id="PTHR44590">
    <property type="entry name" value="CARBOXYLIC ESTER HYDROLASE-RELATED"/>
    <property type="match status" value="1"/>
</dbReference>
<evidence type="ECO:0000256" key="3">
    <source>
        <dbReference type="ARBA" id="ARBA00022801"/>
    </source>
</evidence>
<dbReference type="PROSITE" id="PS00122">
    <property type="entry name" value="CARBOXYLESTERASE_B_1"/>
    <property type="match status" value="1"/>
</dbReference>
<keyword evidence="7" id="KW-1185">Reference proteome</keyword>
<evidence type="ECO:0000256" key="2">
    <source>
        <dbReference type="ARBA" id="ARBA00022487"/>
    </source>
</evidence>
<evidence type="ECO:0000256" key="4">
    <source>
        <dbReference type="RuleBase" id="RU361235"/>
    </source>
</evidence>
<dbReference type="Proteomes" id="UP000267096">
    <property type="component" value="Unassembled WGS sequence"/>
</dbReference>
<evidence type="ECO:0000313" key="6">
    <source>
        <dbReference type="EMBL" id="VDK28248.1"/>
    </source>
</evidence>
<protein>
    <recommendedName>
        <fullName evidence="4">Carboxylic ester hydrolase</fullName>
        <ecNumber evidence="4">3.1.1.-</ecNumber>
    </recommendedName>
</protein>
<dbReference type="InterPro" id="IPR029058">
    <property type="entry name" value="AB_hydrolase_fold"/>
</dbReference>
<gene>
    <name evidence="6" type="ORF">ASIM_LOCUS6985</name>
</gene>
<comment type="similarity">
    <text evidence="1 4">Belongs to the type-B carboxylesterase/lipase family.</text>
</comment>
<reference evidence="8" key="1">
    <citation type="submission" date="2017-02" db="UniProtKB">
        <authorList>
            <consortium name="WormBaseParasite"/>
        </authorList>
    </citation>
    <scope>IDENTIFICATION</scope>
</reference>
<organism evidence="8">
    <name type="scientific">Anisakis simplex</name>
    <name type="common">Herring worm</name>
    <dbReference type="NCBI Taxonomy" id="6269"/>
    <lineage>
        <taxon>Eukaryota</taxon>
        <taxon>Metazoa</taxon>
        <taxon>Ecdysozoa</taxon>
        <taxon>Nematoda</taxon>
        <taxon>Chromadorea</taxon>
        <taxon>Rhabditida</taxon>
        <taxon>Spirurina</taxon>
        <taxon>Ascaridomorpha</taxon>
        <taxon>Ascaridoidea</taxon>
        <taxon>Anisakidae</taxon>
        <taxon>Anisakis</taxon>
        <taxon>Anisakis simplex complex</taxon>
    </lineage>
</organism>
<sequence length="97" mass="10126">MEMKASQSKNLCSKDVIVVTIQYRLGILGFAATGDDNCIPNLGLWDQAAALSWIKGNISSFGGDPGNITVFGQSAGAASVDLLSLSPYTRGTPRSCS</sequence>
<reference evidence="6 7" key="2">
    <citation type="submission" date="2018-11" db="EMBL/GenBank/DDBJ databases">
        <authorList>
            <consortium name="Pathogen Informatics"/>
        </authorList>
    </citation>
    <scope>NUCLEOTIDE SEQUENCE [LARGE SCALE GENOMIC DNA]</scope>
</reference>
<dbReference type="InterPro" id="IPR002018">
    <property type="entry name" value="CarbesteraseB"/>
</dbReference>
<dbReference type="Gene3D" id="3.40.50.1820">
    <property type="entry name" value="alpha/beta hydrolase"/>
    <property type="match status" value="1"/>
</dbReference>
<evidence type="ECO:0000313" key="8">
    <source>
        <dbReference type="WBParaSite" id="ASIM_0000721801-mRNA-1"/>
    </source>
</evidence>
<dbReference type="InterPro" id="IPR019826">
    <property type="entry name" value="Carboxylesterase_B_AS"/>
</dbReference>